<feature type="compositionally biased region" description="Polar residues" evidence="1">
    <location>
        <begin position="46"/>
        <end position="59"/>
    </location>
</feature>
<feature type="region of interest" description="Disordered" evidence="1">
    <location>
        <begin position="1"/>
        <end position="26"/>
    </location>
</feature>
<comment type="caution">
    <text evidence="2">The sequence shown here is derived from an EMBL/GenBank/DDBJ whole genome shotgun (WGS) entry which is preliminary data.</text>
</comment>
<sequence length="307" mass="32488">MENSRTVKSVKGTSDPETNRNATVGITSGKRTVDCHISDTYATSVSFTSRTSETQSSMRRSARTDDHPLSSAAQRNGEHHQVNAIEKQETNTLNNTTIPSKRELDSSINSDSEKCQFVPQSIASSLSYASPPVVPDYSQVINMVNPLSEPANPSAGYLPTALVPTMHGAAYGASSLLLHPRSGPFIPTSPPLNVLPSISQPSLPLHSSQLSATQSSNSIPCGTELLMSTRDAVITTPSPLLMNSVTNNHIPATVITTSAVSEPHGNLVATNSGGTQNGDYYVMVHVDAGATFSVRVGDKIQHIPVGL</sequence>
<reference evidence="2" key="1">
    <citation type="submission" date="2019-07" db="EMBL/GenBank/DDBJ databases">
        <title>Annotation for the trematode Paragonimus miyazaki's.</title>
        <authorList>
            <person name="Choi Y.-J."/>
        </authorList>
    </citation>
    <scope>NUCLEOTIDE SEQUENCE</scope>
    <source>
        <strain evidence="2">Japan</strain>
    </source>
</reference>
<evidence type="ECO:0000313" key="2">
    <source>
        <dbReference type="EMBL" id="KAF7243140.1"/>
    </source>
</evidence>
<evidence type="ECO:0000256" key="1">
    <source>
        <dbReference type="SAM" id="MobiDB-lite"/>
    </source>
</evidence>
<name>A0A8S9YJC2_9TREM</name>
<feature type="compositionally biased region" description="Polar residues" evidence="1">
    <location>
        <begin position="90"/>
        <end position="99"/>
    </location>
</feature>
<evidence type="ECO:0000313" key="3">
    <source>
        <dbReference type="Proteomes" id="UP000822476"/>
    </source>
</evidence>
<dbReference type="EMBL" id="JTDE01006540">
    <property type="protein sequence ID" value="KAF7243140.1"/>
    <property type="molecule type" value="Genomic_DNA"/>
</dbReference>
<keyword evidence="3" id="KW-1185">Reference proteome</keyword>
<feature type="region of interest" description="Disordered" evidence="1">
    <location>
        <begin position="46"/>
        <end position="112"/>
    </location>
</feature>
<proteinExistence type="predicted"/>
<gene>
    <name evidence="2" type="ORF">EG68_10423</name>
</gene>
<dbReference type="AlphaFoldDB" id="A0A8S9YJC2"/>
<dbReference type="Proteomes" id="UP000822476">
    <property type="component" value="Unassembled WGS sequence"/>
</dbReference>
<protein>
    <submittedName>
        <fullName evidence="2">Uncharacterized protein</fullName>
    </submittedName>
</protein>
<accession>A0A8S9YJC2</accession>
<organism evidence="2 3">
    <name type="scientific">Paragonimus skrjabini miyazakii</name>
    <dbReference type="NCBI Taxonomy" id="59628"/>
    <lineage>
        <taxon>Eukaryota</taxon>
        <taxon>Metazoa</taxon>
        <taxon>Spiralia</taxon>
        <taxon>Lophotrochozoa</taxon>
        <taxon>Platyhelminthes</taxon>
        <taxon>Trematoda</taxon>
        <taxon>Digenea</taxon>
        <taxon>Plagiorchiida</taxon>
        <taxon>Troglotremata</taxon>
        <taxon>Troglotrematidae</taxon>
        <taxon>Paragonimus</taxon>
    </lineage>
</organism>
<feature type="compositionally biased region" description="Basic and acidic residues" evidence="1">
    <location>
        <begin position="76"/>
        <end position="89"/>
    </location>
</feature>
<dbReference type="OrthoDB" id="6288582at2759"/>